<evidence type="ECO:0000256" key="1">
    <source>
        <dbReference type="SAM" id="Coils"/>
    </source>
</evidence>
<keyword evidence="3" id="KW-1185">Reference proteome</keyword>
<keyword evidence="1" id="KW-0175">Coiled coil</keyword>
<evidence type="ECO:0000313" key="3">
    <source>
        <dbReference type="Proteomes" id="UP000013523"/>
    </source>
</evidence>
<dbReference type="RefSeq" id="WP_015615899.1">
    <property type="nucleotide sequence ID" value="NC_021182.1"/>
</dbReference>
<dbReference type="HOGENOM" id="CLU_185910_0_0_9"/>
<gene>
    <name evidence="2" type="ORF">Clopa_2764</name>
</gene>
<proteinExistence type="predicted"/>
<reference evidence="2 3" key="1">
    <citation type="submission" date="2012-01" db="EMBL/GenBank/DDBJ databases">
        <title>Complete sequence of chromosome of Clostridium pasteurianum BC1.</title>
        <authorList>
            <consortium name="US DOE Joint Genome Institute"/>
            <person name="Lucas S."/>
            <person name="Han J."/>
            <person name="Lapidus A."/>
            <person name="Cheng J.-F."/>
            <person name="Goodwin L."/>
            <person name="Pitluck S."/>
            <person name="Peters L."/>
            <person name="Mikhailova N."/>
            <person name="Teshima H."/>
            <person name="Detter J.C."/>
            <person name="Han C."/>
            <person name="Tapia R."/>
            <person name="Land M."/>
            <person name="Hauser L."/>
            <person name="Kyrpides N."/>
            <person name="Ivanova N."/>
            <person name="Pagani I."/>
            <person name="Dunn J."/>
            <person name="Taghavi S."/>
            <person name="Francis A."/>
            <person name="van der Lelie D."/>
            <person name="Woyke T."/>
        </authorList>
    </citation>
    <scope>NUCLEOTIDE SEQUENCE [LARGE SCALE GENOMIC DNA]</scope>
    <source>
        <strain evidence="2 3">BC1</strain>
    </source>
</reference>
<organism evidence="2 3">
    <name type="scientific">Clostridium pasteurianum BC1</name>
    <dbReference type="NCBI Taxonomy" id="86416"/>
    <lineage>
        <taxon>Bacteria</taxon>
        <taxon>Bacillati</taxon>
        <taxon>Bacillota</taxon>
        <taxon>Clostridia</taxon>
        <taxon>Eubacteriales</taxon>
        <taxon>Clostridiaceae</taxon>
        <taxon>Clostridium</taxon>
    </lineage>
</organism>
<dbReference type="PATRIC" id="fig|86416.3.peg.2751"/>
<sequence length="87" mass="9531">MSIFDSITPKELAILAGVVAITLTEGKSATDNNVLGNFFAAVSGSILTIAAQQQNLESLKEKEKQIEDKQKQIEDIQKQINDIKKDL</sequence>
<feature type="coiled-coil region" evidence="1">
    <location>
        <begin position="49"/>
        <end position="86"/>
    </location>
</feature>
<dbReference type="OrthoDB" id="1683820at2"/>
<dbReference type="EMBL" id="CP003261">
    <property type="protein sequence ID" value="AGK97603.1"/>
    <property type="molecule type" value="Genomic_DNA"/>
</dbReference>
<dbReference type="Proteomes" id="UP000013523">
    <property type="component" value="Chromosome"/>
</dbReference>
<protein>
    <submittedName>
        <fullName evidence="2">Uncharacterized protein</fullName>
    </submittedName>
</protein>
<dbReference type="AlphaFoldDB" id="R4K4V9"/>
<name>R4K4V9_CLOPA</name>
<dbReference type="eggNOG" id="ENOG5033JDF">
    <property type="taxonomic scope" value="Bacteria"/>
</dbReference>
<dbReference type="STRING" id="86416.Clopa_2764"/>
<evidence type="ECO:0000313" key="2">
    <source>
        <dbReference type="EMBL" id="AGK97603.1"/>
    </source>
</evidence>
<dbReference type="KEGG" id="cpas:Clopa_2764"/>
<accession>R4K4V9</accession>